<gene>
    <name evidence="1" type="ORF">GF339_02550</name>
</gene>
<evidence type="ECO:0000313" key="1">
    <source>
        <dbReference type="EMBL" id="MBD3323434.1"/>
    </source>
</evidence>
<dbReference type="EMBL" id="WJJP01000076">
    <property type="protein sequence ID" value="MBD3323434.1"/>
    <property type="molecule type" value="Genomic_DNA"/>
</dbReference>
<dbReference type="AlphaFoldDB" id="A0A9D5JSW0"/>
<name>A0A9D5JSW0_9BACT</name>
<organism evidence="1 2">
    <name type="scientific">candidate division KSB3 bacterium</name>
    <dbReference type="NCBI Taxonomy" id="2044937"/>
    <lineage>
        <taxon>Bacteria</taxon>
        <taxon>candidate division KSB3</taxon>
    </lineage>
</organism>
<dbReference type="Proteomes" id="UP000649604">
    <property type="component" value="Unassembled WGS sequence"/>
</dbReference>
<accession>A0A9D5JSW0</accession>
<comment type="caution">
    <text evidence="1">The sequence shown here is derived from an EMBL/GenBank/DDBJ whole genome shotgun (WGS) entry which is preliminary data.</text>
</comment>
<sequence>MNISPDTIIYWQWGPITLNATLVFTWVV</sequence>
<reference evidence="1" key="1">
    <citation type="submission" date="2019-11" db="EMBL/GenBank/DDBJ databases">
        <title>Microbial mats filling the niche in hypersaline microbial mats.</title>
        <authorList>
            <person name="Wong H.L."/>
            <person name="Macleod F.I."/>
            <person name="White R.A. III"/>
            <person name="Burns B.P."/>
        </authorList>
    </citation>
    <scope>NUCLEOTIDE SEQUENCE</scope>
    <source>
        <strain evidence="1">Rbin_158</strain>
    </source>
</reference>
<protein>
    <submittedName>
        <fullName evidence="1">F0F1 ATP synthase subunit A</fullName>
    </submittedName>
</protein>
<proteinExistence type="predicted"/>
<feature type="non-terminal residue" evidence="1">
    <location>
        <position position="28"/>
    </location>
</feature>
<evidence type="ECO:0000313" key="2">
    <source>
        <dbReference type="Proteomes" id="UP000649604"/>
    </source>
</evidence>